<accession>A0A3L8DZN1</accession>
<dbReference type="Pfam" id="PF07258">
    <property type="entry name" value="COMM_domain"/>
    <property type="match status" value="1"/>
</dbReference>
<dbReference type="InterPro" id="IPR055184">
    <property type="entry name" value="COMMD8_HN"/>
</dbReference>
<gene>
    <name evidence="2" type="ORF">DMN91_003361</name>
</gene>
<dbReference type="InterPro" id="IPR017920">
    <property type="entry name" value="COMM"/>
</dbReference>
<dbReference type="PROSITE" id="PS51269">
    <property type="entry name" value="COMM"/>
    <property type="match status" value="1"/>
</dbReference>
<dbReference type="Pfam" id="PF22838">
    <property type="entry name" value="COMMD8_HN"/>
    <property type="match status" value="1"/>
</dbReference>
<dbReference type="AlphaFoldDB" id="A0A3L8DZN1"/>
<proteinExistence type="predicted"/>
<dbReference type="OrthoDB" id="64318at2759"/>
<dbReference type="Proteomes" id="UP000279307">
    <property type="component" value="Chromosome 3"/>
</dbReference>
<evidence type="ECO:0000259" key="1">
    <source>
        <dbReference type="PROSITE" id="PS51269"/>
    </source>
</evidence>
<reference evidence="2 3" key="1">
    <citation type="journal article" date="2018" name="Genome Res.">
        <title>The genomic architecture and molecular evolution of ant odorant receptors.</title>
        <authorList>
            <person name="McKenzie S.K."/>
            <person name="Kronauer D.J.C."/>
        </authorList>
    </citation>
    <scope>NUCLEOTIDE SEQUENCE [LARGE SCALE GENOMIC DNA]</scope>
    <source>
        <strain evidence="2">Clonal line C1</strain>
    </source>
</reference>
<organism evidence="2 3">
    <name type="scientific">Ooceraea biroi</name>
    <name type="common">Clonal raider ant</name>
    <name type="synonym">Cerapachys biroi</name>
    <dbReference type="NCBI Taxonomy" id="2015173"/>
    <lineage>
        <taxon>Eukaryota</taxon>
        <taxon>Metazoa</taxon>
        <taxon>Ecdysozoa</taxon>
        <taxon>Arthropoda</taxon>
        <taxon>Hexapoda</taxon>
        <taxon>Insecta</taxon>
        <taxon>Pterygota</taxon>
        <taxon>Neoptera</taxon>
        <taxon>Endopterygota</taxon>
        <taxon>Hymenoptera</taxon>
        <taxon>Apocrita</taxon>
        <taxon>Aculeata</taxon>
        <taxon>Formicoidea</taxon>
        <taxon>Formicidae</taxon>
        <taxon>Dorylinae</taxon>
        <taxon>Ooceraea</taxon>
    </lineage>
</organism>
<evidence type="ECO:0000313" key="3">
    <source>
        <dbReference type="Proteomes" id="UP000279307"/>
    </source>
</evidence>
<dbReference type="EMBL" id="QOIP01000003">
    <property type="protein sequence ID" value="RLU25268.1"/>
    <property type="molecule type" value="Genomic_DNA"/>
</dbReference>
<feature type="domain" description="COMM" evidence="1">
    <location>
        <begin position="135"/>
        <end position="195"/>
    </location>
</feature>
<protein>
    <recommendedName>
        <fullName evidence="1">COMM domain-containing protein</fullName>
    </recommendedName>
</protein>
<sequence length="195" mass="22783">MESTQSLYINLFSDEKSEVLKELLHACVDEICGRPGPSYHRFVNSMDWSRAEYEGICKLMTTLLRNPASLYMVEEKVASLTMSFHSKFQVVKHMPQEYHELPEQVQRNILTCLKVRREQLTNALLMEHYKRKLPTVIDFDWRLKLVMGSSRMASLRESLLQLDLMVEDTESRRIIDLELNKDELETMINALDAIA</sequence>
<evidence type="ECO:0000313" key="2">
    <source>
        <dbReference type="EMBL" id="RLU25268.1"/>
    </source>
</evidence>
<name>A0A3L8DZN1_OOCBI</name>
<comment type="caution">
    <text evidence="2">The sequence shown here is derived from an EMBL/GenBank/DDBJ whole genome shotgun (WGS) entry which is preliminary data.</text>
</comment>